<dbReference type="InterPro" id="IPR016662">
    <property type="entry name" value="Acyl-CoA_thioEstase_long-chain"/>
</dbReference>
<dbReference type="RefSeq" id="XP_020648122.2">
    <property type="nucleotide sequence ID" value="XM_020792463.2"/>
</dbReference>
<evidence type="ECO:0000256" key="1">
    <source>
        <dbReference type="ARBA" id="ARBA00006538"/>
    </source>
</evidence>
<feature type="domain" description="BAAT/Acyl-CoA thioester hydrolase C-terminal" evidence="4">
    <location>
        <begin position="243"/>
        <end position="448"/>
    </location>
</feature>
<keyword evidence="5" id="KW-1185">Reference proteome</keyword>
<reference evidence="6" key="2">
    <citation type="submission" date="2025-08" db="UniProtKB">
        <authorList>
            <consortium name="RefSeq"/>
        </authorList>
    </citation>
    <scope>IDENTIFICATION</scope>
</reference>
<reference evidence="5" key="1">
    <citation type="submission" date="2025-05" db="UniProtKB">
        <authorList>
            <consortium name="RefSeq"/>
        </authorList>
    </citation>
    <scope>NUCLEOTIDE SEQUENCE [LARGE SCALE GENOMIC DNA]</scope>
</reference>
<evidence type="ECO:0000256" key="2">
    <source>
        <dbReference type="PIRSR" id="PIRSR016521-1"/>
    </source>
</evidence>
<dbReference type="Gene3D" id="2.60.40.2240">
    <property type="entry name" value="Acyl-CoA thioester hydrolase/BAAT N-terminal domain"/>
    <property type="match status" value="1"/>
</dbReference>
<feature type="domain" description="Acyl-CoA thioester hydrolase/bile acid-CoA amino acid N-acetyltransferase" evidence="3">
    <location>
        <begin position="51"/>
        <end position="179"/>
    </location>
</feature>
<dbReference type="Proteomes" id="UP001652642">
    <property type="component" value="Chromosome 1"/>
</dbReference>
<dbReference type="Pfam" id="PF08840">
    <property type="entry name" value="BAAT_C"/>
    <property type="match status" value="1"/>
</dbReference>
<dbReference type="InterPro" id="IPR029058">
    <property type="entry name" value="AB_hydrolase_fold"/>
</dbReference>
<feature type="active site" description="Charge relay system" evidence="2">
    <location>
        <position position="362"/>
    </location>
</feature>
<evidence type="ECO:0000313" key="5">
    <source>
        <dbReference type="Proteomes" id="UP001652642"/>
    </source>
</evidence>
<comment type="similarity">
    <text evidence="1">Belongs to the C/M/P thioester hydrolase family.</text>
</comment>
<accession>A0A6J0TIJ9</accession>
<evidence type="ECO:0000313" key="6">
    <source>
        <dbReference type="RefSeq" id="XP_020648122.2"/>
    </source>
</evidence>
<dbReference type="PANTHER" id="PTHR10824:SF18">
    <property type="entry name" value="BILE ACID-COA:AMINO ACID N-ACYLTRANSFERASE"/>
    <property type="match status" value="1"/>
</dbReference>
<dbReference type="OrthoDB" id="6347013at2759"/>
<dbReference type="PIRSF" id="PIRSF016521">
    <property type="entry name" value="Acyl-CoA_hydro"/>
    <property type="match status" value="1"/>
</dbReference>
<sequence>MRFRSMKLLWHCSRYYLVPKASHMIWTPKRYCQKLANMVHLSVTPKTSLADSSLWICASGLAPSQPVTLFASLTDEKGVKFEARAFYRANSAGEVDVKQAPALGGHYQGVWPMGLFCSLKPEKMFFRLLKRDVVGSPFDIQVSIFNSFVLLDSPTEAPLATCTVERWFVAPGVERFQIRKGRVRGALYVPPGPGPFPGVIDLFGGVGGLIEFRAGLLASKGFAVLALAYFGYDDLPQSITELDLEYFAEASTMLLEHPKVRGPGLGVIGVSKGGEIALAMATFLEQIVATVCINGPTRLHGTPLRFHDVYMPAAPYCPEKFLVTEMGILSNTYGAQDPEDESCVIPLEKAQGHILFVVGEADASLNSKLHAELAIARARKYGKNNCILLSYPGAGHLIESPGSPLCFSSFMRNCYRPVQWGGKLELHAKAQEHSWKEIQKFFELHLGQSGSSNL</sequence>
<dbReference type="Gene3D" id="3.40.50.1820">
    <property type="entry name" value="alpha/beta hydrolase"/>
    <property type="match status" value="1"/>
</dbReference>
<gene>
    <name evidence="6" type="primary">BAAT</name>
</gene>
<dbReference type="PANTHER" id="PTHR10824">
    <property type="entry name" value="ACYL-COENZYME A THIOESTERASE-RELATED"/>
    <property type="match status" value="1"/>
</dbReference>
<evidence type="ECO:0000259" key="3">
    <source>
        <dbReference type="Pfam" id="PF04775"/>
    </source>
</evidence>
<dbReference type="Pfam" id="PF04775">
    <property type="entry name" value="Bile_Hydr_Trans"/>
    <property type="match status" value="1"/>
</dbReference>
<evidence type="ECO:0000259" key="4">
    <source>
        <dbReference type="Pfam" id="PF08840"/>
    </source>
</evidence>
<dbReference type="InterPro" id="IPR014940">
    <property type="entry name" value="BAAT_C"/>
</dbReference>
<organism evidence="5 6">
    <name type="scientific">Pogona vitticeps</name>
    <name type="common">central bearded dragon</name>
    <dbReference type="NCBI Taxonomy" id="103695"/>
    <lineage>
        <taxon>Eukaryota</taxon>
        <taxon>Metazoa</taxon>
        <taxon>Chordata</taxon>
        <taxon>Craniata</taxon>
        <taxon>Vertebrata</taxon>
        <taxon>Euteleostomi</taxon>
        <taxon>Lepidosauria</taxon>
        <taxon>Squamata</taxon>
        <taxon>Bifurcata</taxon>
        <taxon>Unidentata</taxon>
        <taxon>Episquamata</taxon>
        <taxon>Toxicofera</taxon>
        <taxon>Iguania</taxon>
        <taxon>Acrodonta</taxon>
        <taxon>Agamidae</taxon>
        <taxon>Amphibolurinae</taxon>
        <taxon>Pogona</taxon>
    </lineage>
</organism>
<dbReference type="InterPro" id="IPR042490">
    <property type="entry name" value="Thio_Ohase/BAAT_N"/>
</dbReference>
<proteinExistence type="inferred from homology"/>
<dbReference type="GeneID" id="110078385"/>
<dbReference type="InterPro" id="IPR006862">
    <property type="entry name" value="Thio_Ohase/aa_AcTrfase"/>
</dbReference>
<name>A0A6J0TIJ9_9SAUR</name>
<protein>
    <submittedName>
        <fullName evidence="6">Bile acid-CoA:amino acid N-acyltransferase isoform X1</fullName>
    </submittedName>
</protein>
<feature type="active site" description="Charge relay system" evidence="2">
    <location>
        <position position="271"/>
    </location>
</feature>
<feature type="active site" description="Charge relay system" evidence="2">
    <location>
        <position position="396"/>
    </location>
</feature>
<dbReference type="SUPFAM" id="SSF53474">
    <property type="entry name" value="alpha/beta-Hydrolases"/>
    <property type="match status" value="1"/>
</dbReference>